<proteinExistence type="predicted"/>
<organism evidence="1 2">
    <name type="scientific">Acinetobacter lwoffii</name>
    <dbReference type="NCBI Taxonomy" id="28090"/>
    <lineage>
        <taxon>Bacteria</taxon>
        <taxon>Pseudomonadati</taxon>
        <taxon>Pseudomonadota</taxon>
        <taxon>Gammaproteobacteria</taxon>
        <taxon>Moraxellales</taxon>
        <taxon>Moraxellaceae</taxon>
        <taxon>Acinetobacter</taxon>
    </lineage>
</organism>
<dbReference type="EMBL" id="CP054803">
    <property type="protein sequence ID" value="QKU21224.1"/>
    <property type="molecule type" value="Genomic_DNA"/>
</dbReference>
<protein>
    <submittedName>
        <fullName evidence="1">AlpA family phage regulatory protein</fullName>
    </submittedName>
</protein>
<gene>
    <name evidence="1" type="ORF">FOB19_07270</name>
</gene>
<reference evidence="1 2" key="1">
    <citation type="submission" date="2019-11" db="EMBL/GenBank/DDBJ databases">
        <title>FDA dAtabase for Regulatory Grade micrObial Sequences (FDA-ARGOS): Supporting development and validation of Infectious Disease Dx tests.</title>
        <authorList>
            <person name="Patel R."/>
            <person name="Rucinski S."/>
            <person name="Tallon L."/>
            <person name="Sadzewicz L."/>
            <person name="Vavikolanu K."/>
            <person name="Mehta A."/>
            <person name="Aluvathingal J."/>
            <person name="Nadendla S."/>
            <person name="Nandy P."/>
            <person name="Geyer C."/>
            <person name="Yan Y."/>
            <person name="Sichtig H."/>
        </authorList>
    </citation>
    <scope>NUCLEOTIDE SEQUENCE [LARGE SCALE GENOMIC DNA]</scope>
    <source>
        <strain evidence="1 2">FDAARGOS_557</strain>
    </source>
</reference>
<sequence length="85" mass="9905">MLEMNILQSTVIQASEPFALKFNDVAKKLGLSRTGLNFLIAKNPDFPRPFKLSDSEKAHNYFDYMEVFNWYEIQKNNRSSVSNKK</sequence>
<dbReference type="Proteomes" id="UP000509126">
    <property type="component" value="Chromosome"/>
</dbReference>
<accession>A0A6N1MKS8</accession>
<evidence type="ECO:0000313" key="2">
    <source>
        <dbReference type="Proteomes" id="UP000509126"/>
    </source>
</evidence>
<evidence type="ECO:0000313" key="1">
    <source>
        <dbReference type="EMBL" id="QKU21224.1"/>
    </source>
</evidence>
<name>A0A6N1MKS8_ACILW</name>
<dbReference type="AlphaFoldDB" id="A0A6N1MKS8"/>